<dbReference type="GO" id="GO:0022857">
    <property type="term" value="F:transmembrane transporter activity"/>
    <property type="evidence" value="ECO:0007669"/>
    <property type="project" value="InterPro"/>
</dbReference>
<dbReference type="OrthoDB" id="7200137at2"/>
<dbReference type="InterPro" id="IPR036259">
    <property type="entry name" value="MFS_trans_sf"/>
</dbReference>
<name>A0A1G6ZNM4_9ACTN</name>
<comment type="subcellular location">
    <subcellularLocation>
        <location evidence="1">Cell membrane</location>
        <topology evidence="1">Multi-pass membrane protein</topology>
    </subcellularLocation>
</comment>
<dbReference type="Pfam" id="PF07690">
    <property type="entry name" value="MFS_1"/>
    <property type="match status" value="1"/>
</dbReference>
<evidence type="ECO:0000256" key="6">
    <source>
        <dbReference type="SAM" id="Phobius"/>
    </source>
</evidence>
<feature type="transmembrane region" description="Helical" evidence="6">
    <location>
        <begin position="134"/>
        <end position="159"/>
    </location>
</feature>
<keyword evidence="9" id="KW-1185">Reference proteome</keyword>
<dbReference type="InterPro" id="IPR020846">
    <property type="entry name" value="MFS_dom"/>
</dbReference>
<feature type="transmembrane region" description="Helical" evidence="6">
    <location>
        <begin position="47"/>
        <end position="67"/>
    </location>
</feature>
<feature type="transmembrane region" description="Helical" evidence="6">
    <location>
        <begin position="361"/>
        <end position="381"/>
    </location>
</feature>
<feature type="transmembrane region" description="Helical" evidence="6">
    <location>
        <begin position="209"/>
        <end position="227"/>
    </location>
</feature>
<keyword evidence="4 6" id="KW-1133">Transmembrane helix</keyword>
<evidence type="ECO:0000313" key="9">
    <source>
        <dbReference type="Proteomes" id="UP000198546"/>
    </source>
</evidence>
<dbReference type="Gene3D" id="1.20.1250.20">
    <property type="entry name" value="MFS general substrate transporter like domains"/>
    <property type="match status" value="1"/>
</dbReference>
<feature type="transmembrane region" description="Helical" evidence="6">
    <location>
        <begin position="274"/>
        <end position="292"/>
    </location>
</feature>
<sequence>MTAGPRRALVALCLTQLTSWGVLYYAFPVLSVAISTDTGWSPSVLTAAFSAALVVSAVVGVPVGRWLDRHGPRALMTLGSVLASVAVVAVALAPTAGAFAAGWLVAGVAMSGVLYPPAFAALTRWYTEDRVRALTVLTLAGGLASTVFAPLTAALAGQLGWRGTYLALAAVLAAVTVPAHLWGLRLPWPPTGPAEQAQVGARTASSGPFLRLTAALALASCASYAVVVNLVPLLAERGIGVGVAALALGLGGLGQVAGRLLYPPLQHRLGVRTRTVLVLGLVALTTSALAAATTLVLVLVGAVLAGVVRGVMTLLQATAVPDRWGAAEYGRLSAVMAAPVTLAAALAPWIGAVVAGQVGGYAAMFATMAAVAGAAALLAWFSTPRLPASLGAAPRMVA</sequence>
<gene>
    <name evidence="8" type="ORF">SAMN04489747_2349</name>
</gene>
<evidence type="ECO:0000256" key="2">
    <source>
        <dbReference type="ARBA" id="ARBA00022448"/>
    </source>
</evidence>
<feature type="transmembrane region" description="Helical" evidence="6">
    <location>
        <begin position="239"/>
        <end position="262"/>
    </location>
</feature>
<proteinExistence type="predicted"/>
<feature type="transmembrane region" description="Helical" evidence="6">
    <location>
        <begin position="74"/>
        <end position="93"/>
    </location>
</feature>
<dbReference type="STRING" id="675864.SAMN04489747_2349"/>
<feature type="transmembrane region" description="Helical" evidence="6">
    <location>
        <begin position="332"/>
        <end position="355"/>
    </location>
</feature>
<reference evidence="8 9" key="1">
    <citation type="submission" date="2016-10" db="EMBL/GenBank/DDBJ databases">
        <authorList>
            <person name="de Groot N.N."/>
        </authorList>
    </citation>
    <scope>NUCLEOTIDE SEQUENCE [LARGE SCALE GENOMIC DNA]</scope>
    <source>
        <strain evidence="8 9">MON 2.2</strain>
    </source>
</reference>
<evidence type="ECO:0000256" key="5">
    <source>
        <dbReference type="ARBA" id="ARBA00023136"/>
    </source>
</evidence>
<keyword evidence="5 6" id="KW-0472">Membrane</keyword>
<evidence type="ECO:0000256" key="4">
    <source>
        <dbReference type="ARBA" id="ARBA00022989"/>
    </source>
</evidence>
<dbReference type="InterPro" id="IPR052983">
    <property type="entry name" value="MFS_Riboflavin_Transporter"/>
</dbReference>
<dbReference type="RefSeq" id="WP_090596657.1">
    <property type="nucleotide sequence ID" value="NZ_LT629688.1"/>
</dbReference>
<dbReference type="PANTHER" id="PTHR43385">
    <property type="entry name" value="RIBOFLAVIN TRANSPORTER RIBJ"/>
    <property type="match status" value="1"/>
</dbReference>
<keyword evidence="3 6" id="KW-0812">Transmembrane</keyword>
<dbReference type="Proteomes" id="UP000198546">
    <property type="component" value="Chromosome i"/>
</dbReference>
<dbReference type="EMBL" id="LT629688">
    <property type="protein sequence ID" value="SDE04092.1"/>
    <property type="molecule type" value="Genomic_DNA"/>
</dbReference>
<feature type="transmembrane region" description="Helical" evidence="6">
    <location>
        <begin position="99"/>
        <end position="122"/>
    </location>
</feature>
<dbReference type="InterPro" id="IPR011701">
    <property type="entry name" value="MFS"/>
</dbReference>
<evidence type="ECO:0000259" key="7">
    <source>
        <dbReference type="PROSITE" id="PS50850"/>
    </source>
</evidence>
<evidence type="ECO:0000256" key="1">
    <source>
        <dbReference type="ARBA" id="ARBA00004651"/>
    </source>
</evidence>
<dbReference type="AlphaFoldDB" id="A0A1G6ZNM4"/>
<keyword evidence="2" id="KW-0813">Transport</keyword>
<dbReference type="GO" id="GO:0005886">
    <property type="term" value="C:plasma membrane"/>
    <property type="evidence" value="ECO:0007669"/>
    <property type="project" value="UniProtKB-SubCell"/>
</dbReference>
<dbReference type="SUPFAM" id="SSF103473">
    <property type="entry name" value="MFS general substrate transporter"/>
    <property type="match status" value="1"/>
</dbReference>
<dbReference type="PANTHER" id="PTHR43385:SF1">
    <property type="entry name" value="RIBOFLAVIN TRANSPORTER RIBJ"/>
    <property type="match status" value="1"/>
</dbReference>
<protein>
    <submittedName>
        <fullName evidence="8">Cyanate permease</fullName>
    </submittedName>
</protein>
<feature type="domain" description="Major facilitator superfamily (MFS) profile" evidence="7">
    <location>
        <begin position="1"/>
        <end position="387"/>
    </location>
</feature>
<organism evidence="8 9">
    <name type="scientific">Auraticoccus monumenti</name>
    <dbReference type="NCBI Taxonomy" id="675864"/>
    <lineage>
        <taxon>Bacteria</taxon>
        <taxon>Bacillati</taxon>
        <taxon>Actinomycetota</taxon>
        <taxon>Actinomycetes</taxon>
        <taxon>Propionibacteriales</taxon>
        <taxon>Propionibacteriaceae</taxon>
        <taxon>Auraticoccus</taxon>
    </lineage>
</organism>
<evidence type="ECO:0000256" key="3">
    <source>
        <dbReference type="ARBA" id="ARBA00022692"/>
    </source>
</evidence>
<feature type="transmembrane region" description="Helical" evidence="6">
    <location>
        <begin position="165"/>
        <end position="188"/>
    </location>
</feature>
<accession>A0A1G6ZNM4</accession>
<evidence type="ECO:0000313" key="8">
    <source>
        <dbReference type="EMBL" id="SDE04092.1"/>
    </source>
</evidence>
<dbReference type="PROSITE" id="PS50850">
    <property type="entry name" value="MFS"/>
    <property type="match status" value="1"/>
</dbReference>